<dbReference type="Proteomes" id="UP000183832">
    <property type="component" value="Unassembled WGS sequence"/>
</dbReference>
<name>A0A1J1HHT6_9DIPT</name>
<dbReference type="EMBL" id="CVRI01000003">
    <property type="protein sequence ID" value="CRK87114.1"/>
    <property type="molecule type" value="Genomic_DNA"/>
</dbReference>
<proteinExistence type="predicted"/>
<keyword evidence="1" id="KW-0812">Transmembrane</keyword>
<sequence>MKTKAPESNTSRFYKVTTSNESAKLSDKSFYDLFTILRLIKRTEVVISICFMSITTLLGNYNIY</sequence>
<organism evidence="2 3">
    <name type="scientific">Clunio marinus</name>
    <dbReference type="NCBI Taxonomy" id="568069"/>
    <lineage>
        <taxon>Eukaryota</taxon>
        <taxon>Metazoa</taxon>
        <taxon>Ecdysozoa</taxon>
        <taxon>Arthropoda</taxon>
        <taxon>Hexapoda</taxon>
        <taxon>Insecta</taxon>
        <taxon>Pterygota</taxon>
        <taxon>Neoptera</taxon>
        <taxon>Endopterygota</taxon>
        <taxon>Diptera</taxon>
        <taxon>Nematocera</taxon>
        <taxon>Chironomoidea</taxon>
        <taxon>Chironomidae</taxon>
        <taxon>Clunio</taxon>
    </lineage>
</organism>
<gene>
    <name evidence="2" type="ORF">CLUMA_CG000933</name>
</gene>
<feature type="transmembrane region" description="Helical" evidence="1">
    <location>
        <begin position="45"/>
        <end position="63"/>
    </location>
</feature>
<evidence type="ECO:0000313" key="3">
    <source>
        <dbReference type="Proteomes" id="UP000183832"/>
    </source>
</evidence>
<accession>A0A1J1HHT6</accession>
<evidence type="ECO:0000256" key="1">
    <source>
        <dbReference type="SAM" id="Phobius"/>
    </source>
</evidence>
<keyword evidence="1" id="KW-1133">Transmembrane helix</keyword>
<dbReference type="AlphaFoldDB" id="A0A1J1HHT6"/>
<reference evidence="2 3" key="1">
    <citation type="submission" date="2015-04" db="EMBL/GenBank/DDBJ databases">
        <authorList>
            <person name="Syromyatnikov M.Y."/>
            <person name="Popov V.N."/>
        </authorList>
    </citation>
    <scope>NUCLEOTIDE SEQUENCE [LARGE SCALE GENOMIC DNA]</scope>
</reference>
<keyword evidence="1" id="KW-0472">Membrane</keyword>
<protein>
    <submittedName>
        <fullName evidence="2">CLUMA_CG000933, isoform A</fullName>
    </submittedName>
</protein>
<evidence type="ECO:0000313" key="2">
    <source>
        <dbReference type="EMBL" id="CRK87114.1"/>
    </source>
</evidence>
<keyword evidence="3" id="KW-1185">Reference proteome</keyword>